<dbReference type="InterPro" id="IPR036513">
    <property type="entry name" value="STAS_dom_sf"/>
</dbReference>
<protein>
    <recommendedName>
        <fullName evidence="2">Anti-sigma factor antagonist</fullName>
    </recommendedName>
</protein>
<dbReference type="Pfam" id="PF01740">
    <property type="entry name" value="STAS"/>
    <property type="match status" value="1"/>
</dbReference>
<dbReference type="SUPFAM" id="SSF52091">
    <property type="entry name" value="SpoIIaa-like"/>
    <property type="match status" value="1"/>
</dbReference>
<evidence type="ECO:0000313" key="5">
    <source>
        <dbReference type="Proteomes" id="UP000575985"/>
    </source>
</evidence>
<name>A0A853BL52_9ACTN</name>
<comment type="caution">
    <text evidence="4">The sequence shown here is derived from an EMBL/GenBank/DDBJ whole genome shotgun (WGS) entry which is preliminary data.</text>
</comment>
<dbReference type="Proteomes" id="UP000575985">
    <property type="component" value="Unassembled WGS sequence"/>
</dbReference>
<reference evidence="4 5" key="1">
    <citation type="submission" date="2020-07" db="EMBL/GenBank/DDBJ databases">
        <title>Sequencing the genomes of 1000 actinobacteria strains.</title>
        <authorList>
            <person name="Klenk H.-P."/>
        </authorList>
    </citation>
    <scope>NUCLEOTIDE SEQUENCE [LARGE SCALE GENOMIC DNA]</scope>
    <source>
        <strain evidence="4 5">DSM 45927</strain>
    </source>
</reference>
<evidence type="ECO:0000256" key="1">
    <source>
        <dbReference type="ARBA" id="ARBA00009013"/>
    </source>
</evidence>
<comment type="similarity">
    <text evidence="1 2">Belongs to the anti-sigma-factor antagonist family.</text>
</comment>
<keyword evidence="5" id="KW-1185">Reference proteome</keyword>
<dbReference type="PANTHER" id="PTHR33495:SF2">
    <property type="entry name" value="ANTI-SIGMA FACTOR ANTAGONIST TM_1081-RELATED"/>
    <property type="match status" value="1"/>
</dbReference>
<dbReference type="CDD" id="cd07043">
    <property type="entry name" value="STAS_anti-anti-sigma_factors"/>
    <property type="match status" value="1"/>
</dbReference>
<dbReference type="PANTHER" id="PTHR33495">
    <property type="entry name" value="ANTI-SIGMA FACTOR ANTAGONIST TM_1081-RELATED-RELATED"/>
    <property type="match status" value="1"/>
</dbReference>
<evidence type="ECO:0000256" key="2">
    <source>
        <dbReference type="RuleBase" id="RU003749"/>
    </source>
</evidence>
<dbReference type="RefSeq" id="WP_179767663.1">
    <property type="nucleotide sequence ID" value="NZ_JACCFO010000001.1"/>
</dbReference>
<dbReference type="EMBL" id="JACCFO010000001">
    <property type="protein sequence ID" value="NYI96269.1"/>
    <property type="molecule type" value="Genomic_DNA"/>
</dbReference>
<evidence type="ECO:0000259" key="3">
    <source>
        <dbReference type="PROSITE" id="PS50801"/>
    </source>
</evidence>
<organism evidence="4 5">
    <name type="scientific">Streptomonospora nanhaiensis</name>
    <dbReference type="NCBI Taxonomy" id="1323731"/>
    <lineage>
        <taxon>Bacteria</taxon>
        <taxon>Bacillati</taxon>
        <taxon>Actinomycetota</taxon>
        <taxon>Actinomycetes</taxon>
        <taxon>Streptosporangiales</taxon>
        <taxon>Nocardiopsidaceae</taxon>
        <taxon>Streptomonospora</taxon>
    </lineage>
</organism>
<dbReference type="NCBIfam" id="TIGR00377">
    <property type="entry name" value="ant_ant_sig"/>
    <property type="match status" value="1"/>
</dbReference>
<dbReference type="PROSITE" id="PS50801">
    <property type="entry name" value="STAS"/>
    <property type="match status" value="1"/>
</dbReference>
<accession>A0A853BL52</accession>
<evidence type="ECO:0000313" key="4">
    <source>
        <dbReference type="EMBL" id="NYI96269.1"/>
    </source>
</evidence>
<proteinExistence type="inferred from homology"/>
<dbReference type="AlphaFoldDB" id="A0A853BL52"/>
<gene>
    <name evidence="4" type="ORF">HNR12_002546</name>
</gene>
<dbReference type="InterPro" id="IPR002645">
    <property type="entry name" value="STAS_dom"/>
</dbReference>
<dbReference type="GO" id="GO:0043856">
    <property type="term" value="F:anti-sigma factor antagonist activity"/>
    <property type="evidence" value="ECO:0007669"/>
    <property type="project" value="InterPro"/>
</dbReference>
<sequence length="120" mass="12925">MPALKITRRTRDEGIVLALSGEVDMATEEQFHRAVRDALEARTGRLVLDFTRLAFIDSSGLRVLIQAHKAAKAVDSTVAIAGATERVARILHVTAIDTRIPMFDSVDSALAAPQESPSAS</sequence>
<dbReference type="Gene3D" id="3.30.750.24">
    <property type="entry name" value="STAS domain"/>
    <property type="match status" value="1"/>
</dbReference>
<dbReference type="InterPro" id="IPR003658">
    <property type="entry name" value="Anti-sigma_ant"/>
</dbReference>
<feature type="domain" description="STAS" evidence="3">
    <location>
        <begin position="4"/>
        <end position="113"/>
    </location>
</feature>